<proteinExistence type="predicted"/>
<accession>A0A6G1L3S3</accession>
<gene>
    <name evidence="2" type="ORF">EJ03DRAFT_165501</name>
</gene>
<feature type="region of interest" description="Disordered" evidence="1">
    <location>
        <begin position="24"/>
        <end position="45"/>
    </location>
</feature>
<dbReference type="EMBL" id="ML995864">
    <property type="protein sequence ID" value="KAF2766884.1"/>
    <property type="molecule type" value="Genomic_DNA"/>
</dbReference>
<evidence type="ECO:0000313" key="2">
    <source>
        <dbReference type="EMBL" id="KAF2766884.1"/>
    </source>
</evidence>
<reference evidence="2" key="1">
    <citation type="journal article" date="2020" name="Stud. Mycol.">
        <title>101 Dothideomycetes genomes: a test case for predicting lifestyles and emergence of pathogens.</title>
        <authorList>
            <person name="Haridas S."/>
            <person name="Albert R."/>
            <person name="Binder M."/>
            <person name="Bloem J."/>
            <person name="Labutti K."/>
            <person name="Salamov A."/>
            <person name="Andreopoulos B."/>
            <person name="Baker S."/>
            <person name="Barry K."/>
            <person name="Bills G."/>
            <person name="Bluhm B."/>
            <person name="Cannon C."/>
            <person name="Castanera R."/>
            <person name="Culley D."/>
            <person name="Daum C."/>
            <person name="Ezra D."/>
            <person name="Gonzalez J."/>
            <person name="Henrissat B."/>
            <person name="Kuo A."/>
            <person name="Liang C."/>
            <person name="Lipzen A."/>
            <person name="Lutzoni F."/>
            <person name="Magnuson J."/>
            <person name="Mondo S."/>
            <person name="Nolan M."/>
            <person name="Ohm R."/>
            <person name="Pangilinan J."/>
            <person name="Park H.-J."/>
            <person name="Ramirez L."/>
            <person name="Alfaro M."/>
            <person name="Sun H."/>
            <person name="Tritt A."/>
            <person name="Yoshinaga Y."/>
            <person name="Zwiers L.-H."/>
            <person name="Turgeon B."/>
            <person name="Goodwin S."/>
            <person name="Spatafora J."/>
            <person name="Crous P."/>
            <person name="Grigoriev I."/>
        </authorList>
    </citation>
    <scope>NUCLEOTIDE SEQUENCE</scope>
    <source>
        <strain evidence="2">CBS 116005</strain>
    </source>
</reference>
<dbReference type="AlphaFoldDB" id="A0A6G1L3S3"/>
<dbReference type="Proteomes" id="UP000799436">
    <property type="component" value="Unassembled WGS sequence"/>
</dbReference>
<sequence length="186" mass="20587">MSTLCPTTQLLHIHHEAYTKTMSTLPDEDQHYPPTTTSHNAKNDERHAPHFFIKPTALRSGDAISDSTDLTLATGLASAMNQSIDSLPWPAPFMGTVSDVEMARGRVVDVIDHGTGCEGFWDGDEEEVLVRVVWCWTASLRLVGRGICILSCCWLSCWWIDGLWTGLCSWLRLSGSVLIIETGVEL</sequence>
<organism evidence="2 3">
    <name type="scientific">Teratosphaeria nubilosa</name>
    <dbReference type="NCBI Taxonomy" id="161662"/>
    <lineage>
        <taxon>Eukaryota</taxon>
        <taxon>Fungi</taxon>
        <taxon>Dikarya</taxon>
        <taxon>Ascomycota</taxon>
        <taxon>Pezizomycotina</taxon>
        <taxon>Dothideomycetes</taxon>
        <taxon>Dothideomycetidae</taxon>
        <taxon>Mycosphaerellales</taxon>
        <taxon>Teratosphaeriaceae</taxon>
        <taxon>Teratosphaeria</taxon>
    </lineage>
</organism>
<name>A0A6G1L3S3_9PEZI</name>
<evidence type="ECO:0000313" key="3">
    <source>
        <dbReference type="Proteomes" id="UP000799436"/>
    </source>
</evidence>
<keyword evidence="3" id="KW-1185">Reference proteome</keyword>
<protein>
    <submittedName>
        <fullName evidence="2">Uncharacterized protein</fullName>
    </submittedName>
</protein>
<evidence type="ECO:0000256" key="1">
    <source>
        <dbReference type="SAM" id="MobiDB-lite"/>
    </source>
</evidence>